<dbReference type="EMBL" id="CP060202">
    <property type="protein sequence ID" value="QNH62783.1"/>
    <property type="molecule type" value="Genomic_DNA"/>
</dbReference>
<evidence type="ECO:0000259" key="1">
    <source>
        <dbReference type="Pfam" id="PF06527"/>
    </source>
</evidence>
<keyword evidence="3" id="KW-1185">Reference proteome</keyword>
<accession>A0A7G7W8U0</accession>
<reference evidence="2 3" key="1">
    <citation type="submission" date="2020-08" db="EMBL/GenBank/DDBJ databases">
        <title>Hymenobacter sp. S2-20-2 genome sequencing.</title>
        <authorList>
            <person name="Jin L."/>
        </authorList>
    </citation>
    <scope>NUCLEOTIDE SEQUENCE [LARGE SCALE GENOMIC DNA]</scope>
    <source>
        <strain evidence="2 3">S2-20-2</strain>
    </source>
</reference>
<dbReference type="AlphaFoldDB" id="A0A7G7W8U0"/>
<dbReference type="InterPro" id="IPR009492">
    <property type="entry name" value="TniQ"/>
</dbReference>
<evidence type="ECO:0000313" key="3">
    <source>
        <dbReference type="Proteomes" id="UP000515489"/>
    </source>
</evidence>
<name>A0A7G7W8U0_9BACT</name>
<protein>
    <submittedName>
        <fullName evidence="2">TniQ family protein</fullName>
    </submittedName>
</protein>
<dbReference type="KEGG" id="hsk:H4317_02885"/>
<evidence type="ECO:0000313" key="2">
    <source>
        <dbReference type="EMBL" id="QNH62783.1"/>
    </source>
</evidence>
<dbReference type="Pfam" id="PF06527">
    <property type="entry name" value="TniQ"/>
    <property type="match status" value="1"/>
</dbReference>
<sequence length="358" mass="41100">MSSTTSADILRERHILPCTFHPGEDELLSSWLVRLAQAHQVKVQTFSHYLWPKFVVWKRDIDKLAPTLMLDTLATRTLTPSHRIARTMLAPVVERLTGTSLLTAKQGPTSWLMPVGIFHRTHQGNGLVYCPRCLQRDGTDPYYRTNWRLAFYVACPVCGVYLREECPVCGAPVNFFRLDVGHQSVANQPLSTCFKCAFDLSQAPTKLVPPQELRRYHSLYRVSREGWNQAVPYPHQYFRVLRQLVRILSCPFGEALRLQTDIRLRLGQSAEWAAGGGAFEQLPIAKRTYLLEQATWLLEDWPVRFIGVMHDNKIKSYTIRRDMAEEMPFWFGTVLTEHFFAVRNRSCSCGVPMNVEAV</sequence>
<proteinExistence type="predicted"/>
<gene>
    <name evidence="2" type="ORF">H4317_02885</name>
</gene>
<feature type="domain" description="TniQ" evidence="1">
    <location>
        <begin position="19"/>
        <end position="157"/>
    </location>
</feature>
<dbReference type="Proteomes" id="UP000515489">
    <property type="component" value="Chromosome"/>
</dbReference>
<organism evidence="2 3">
    <name type="scientific">Hymenobacter sediminicola</name>
    <dbReference type="NCBI Taxonomy" id="2761579"/>
    <lineage>
        <taxon>Bacteria</taxon>
        <taxon>Pseudomonadati</taxon>
        <taxon>Bacteroidota</taxon>
        <taxon>Cytophagia</taxon>
        <taxon>Cytophagales</taxon>
        <taxon>Hymenobacteraceae</taxon>
        <taxon>Hymenobacter</taxon>
    </lineage>
</organism>